<dbReference type="OrthoDB" id="5554140at2759"/>
<dbReference type="SUPFAM" id="SSF81383">
    <property type="entry name" value="F-box domain"/>
    <property type="match status" value="1"/>
</dbReference>
<feature type="region of interest" description="Disordered" evidence="1">
    <location>
        <begin position="624"/>
        <end position="656"/>
    </location>
</feature>
<dbReference type="GO" id="GO:0000145">
    <property type="term" value="C:exocyst"/>
    <property type="evidence" value="ECO:0007669"/>
    <property type="project" value="TreeGrafter"/>
</dbReference>
<name>A0A9W8B3V4_9FUNG</name>
<evidence type="ECO:0000313" key="4">
    <source>
        <dbReference type="Proteomes" id="UP001151582"/>
    </source>
</evidence>
<dbReference type="GO" id="GO:0006893">
    <property type="term" value="P:Golgi to plasma membrane transport"/>
    <property type="evidence" value="ECO:0007669"/>
    <property type="project" value="TreeGrafter"/>
</dbReference>
<dbReference type="Pfam" id="PF07393">
    <property type="entry name" value="Sec10_HB"/>
    <property type="match status" value="1"/>
</dbReference>
<organism evidence="3 4">
    <name type="scientific">Dimargaris verticillata</name>
    <dbReference type="NCBI Taxonomy" id="2761393"/>
    <lineage>
        <taxon>Eukaryota</taxon>
        <taxon>Fungi</taxon>
        <taxon>Fungi incertae sedis</taxon>
        <taxon>Zoopagomycota</taxon>
        <taxon>Kickxellomycotina</taxon>
        <taxon>Dimargaritomycetes</taxon>
        <taxon>Dimargaritales</taxon>
        <taxon>Dimargaritaceae</taxon>
        <taxon>Dimargaris</taxon>
    </lineage>
</organism>
<feature type="region of interest" description="Disordered" evidence="1">
    <location>
        <begin position="584"/>
        <end position="604"/>
    </location>
</feature>
<dbReference type="InterPro" id="IPR009976">
    <property type="entry name" value="Sec10-like"/>
</dbReference>
<reference evidence="3" key="1">
    <citation type="submission" date="2022-07" db="EMBL/GenBank/DDBJ databases">
        <title>Phylogenomic reconstructions and comparative analyses of Kickxellomycotina fungi.</title>
        <authorList>
            <person name="Reynolds N.K."/>
            <person name="Stajich J.E."/>
            <person name="Barry K."/>
            <person name="Grigoriev I.V."/>
            <person name="Crous P."/>
            <person name="Smith M.E."/>
        </authorList>
    </citation>
    <scope>NUCLEOTIDE SEQUENCE</scope>
    <source>
        <strain evidence="3">RSA 567</strain>
    </source>
</reference>
<feature type="domain" description="F-box" evidence="2">
    <location>
        <begin position="118"/>
        <end position="164"/>
    </location>
</feature>
<dbReference type="InterPro" id="IPR036047">
    <property type="entry name" value="F-box-like_dom_sf"/>
</dbReference>
<dbReference type="PANTHER" id="PTHR12100:SF1">
    <property type="entry name" value="RECYCLIN-1"/>
    <property type="match status" value="1"/>
</dbReference>
<keyword evidence="4" id="KW-1185">Reference proteome</keyword>
<dbReference type="GO" id="GO:0006887">
    <property type="term" value="P:exocytosis"/>
    <property type="evidence" value="ECO:0007669"/>
    <property type="project" value="TreeGrafter"/>
</dbReference>
<feature type="compositionally biased region" description="Polar residues" evidence="1">
    <location>
        <begin position="635"/>
        <end position="648"/>
    </location>
</feature>
<evidence type="ECO:0000256" key="1">
    <source>
        <dbReference type="SAM" id="MobiDB-lite"/>
    </source>
</evidence>
<accession>A0A9W8B3V4</accession>
<dbReference type="EMBL" id="JANBQB010000166">
    <property type="protein sequence ID" value="KAJ1980479.1"/>
    <property type="molecule type" value="Genomic_DNA"/>
</dbReference>
<feature type="region of interest" description="Disordered" evidence="1">
    <location>
        <begin position="1"/>
        <end position="39"/>
    </location>
</feature>
<dbReference type="Gene3D" id="1.20.1280.50">
    <property type="match status" value="1"/>
</dbReference>
<sequence>MSTLRGPEPTAVVADGRVSPPPAGNAAPKTPATSPSTRVRRGIQPYAKQVSPHPARKNTFTRSLTTAIQKASSPLSPIATVITRLPLPFRSKQASRACAGDTADGLTRSLPENDLYAHTPLAMLPDSVLLRILGYLSVCDAIRVCTTCRHLAPLAYDHRLYLQWLLRMGCYLYYDHELLYADQLPGPSGRKRMMRRKRCLVRQFTANDCARDTDDNLSLLHQLDMPDSLIRLLQRLFQWPDRGMASTELRAHYEVIDEADTMLPKKPRPLKVVDLVKTFLYQNPPLVFQTLYTHLHPYYVVYRQPDGLFRQYQQEHTTWTGHGANGVWQCADTSVLQVVDMEQALLLDQLVWFSGGEFVNDAAGLNRRLLAQQMNFEAYHLSQFARAYRDANIDTAQYHASVLHLVRGGQNCLQFLTDSHPLFSLTDTGHPGYHTILTNALATVSHTTWPQFLKQLLAHQRDYSEVVAALLPMGRAATSYFAEQLFVCVIIPVANHVLEDAVPTRTLGQMLELRADMFCQCLEWIESIDDLPSVGLLVEHTQGVLFRLFESHVRRHLKDEKRHMDAQYQQMVSSWDQTHRFTLTQSTPSRLQTPGLASRPNPTDRYQTRHTVLKALGTHLGLTSKASTGRRRAPSTDSATLISQSNHRTPVDTGRSRFDQTKVPVSLDQEFHNLLSLDLALGMIHENKRAVSRVATFWADASDDWACKTEVYECIEALFALLVRHLGQRHIRPAFDRAIVELHRIEPLDFQRTGVYTYSLDALHQFLELIHLADLIVQMIEVYYKQEMAVFVKEDDFLSVCNQEKKTLEAKVDDQAAAGLDRVIDVMMAQVEHILRNTQKLNDFNPPTGAAADLQPTRACQAVLDCLTKYTALVIQATDKHITDVFLGEVGLRFFNIFGQHLRRFRVDPGRGGFQLISDLNAYHRWASTYLKSPEVMRYFDVLKELGHLYIITPQHLRDLLHDARRFEPILRVEEIYEFVILRTDYAKIKNMVEERCDFM</sequence>
<protein>
    <submittedName>
        <fullName evidence="3">F-box protein: endocytic membrane traffic, recycling ReCYcling 1</fullName>
    </submittedName>
</protein>
<dbReference type="AlphaFoldDB" id="A0A9W8B3V4"/>
<dbReference type="PROSITE" id="PS50181">
    <property type="entry name" value="FBOX"/>
    <property type="match status" value="1"/>
</dbReference>
<gene>
    <name evidence="3" type="primary">RCY1</name>
    <name evidence="3" type="ORF">H4R34_002440</name>
</gene>
<dbReference type="InterPro" id="IPR001810">
    <property type="entry name" value="F-box_dom"/>
</dbReference>
<evidence type="ECO:0000313" key="3">
    <source>
        <dbReference type="EMBL" id="KAJ1980479.1"/>
    </source>
</evidence>
<dbReference type="PANTHER" id="PTHR12100">
    <property type="entry name" value="SEC10"/>
    <property type="match status" value="1"/>
</dbReference>
<dbReference type="InterPro" id="IPR048627">
    <property type="entry name" value="Sec10_HB"/>
</dbReference>
<comment type="caution">
    <text evidence="3">The sequence shown here is derived from an EMBL/GenBank/DDBJ whole genome shotgun (WGS) entry which is preliminary data.</text>
</comment>
<dbReference type="Proteomes" id="UP001151582">
    <property type="component" value="Unassembled WGS sequence"/>
</dbReference>
<dbReference type="Pfam" id="PF12937">
    <property type="entry name" value="F-box-like"/>
    <property type="match status" value="1"/>
</dbReference>
<evidence type="ECO:0000259" key="2">
    <source>
        <dbReference type="PROSITE" id="PS50181"/>
    </source>
</evidence>
<proteinExistence type="predicted"/>